<gene>
    <name evidence="2" type="ORF">ALP36_04519</name>
</gene>
<protein>
    <submittedName>
        <fullName evidence="2">Uncharacterized protein</fullName>
    </submittedName>
</protein>
<feature type="compositionally biased region" description="Polar residues" evidence="1">
    <location>
        <begin position="15"/>
        <end position="33"/>
    </location>
</feature>
<sequence>MQSTAGLNAKKATLRQGQPSSLQSTSADTGINTSNMLNKPNDNGTFDTGLQEILSPLVALIDKTQFAQTLGQTGGYEIMAVRLPVLESSPAIPGETFVDHDFFGELCNRAGMVHDCPSSGFQLQRLHVCDRRNTSLGHPTNYAVEGFDRYRMVGVDGVARVGDRDAGTVIYSRSADSFMHVKRDGLAPKRISFSEFCTLLAMHRKALAEVSA</sequence>
<accession>A0A3M5R6W8</accession>
<dbReference type="AlphaFoldDB" id="A0A3M5R6W8"/>
<name>A0A3M5R6W8_9PSED</name>
<reference evidence="2 3" key="1">
    <citation type="submission" date="2018-08" db="EMBL/GenBank/DDBJ databases">
        <title>Recombination of ecologically and evolutionarily significant loci maintains genetic cohesion in the Pseudomonas syringae species complex.</title>
        <authorList>
            <person name="Dillon M."/>
            <person name="Thakur S."/>
            <person name="Almeida R.N.D."/>
            <person name="Weir B.S."/>
            <person name="Guttman D.S."/>
        </authorList>
    </citation>
    <scope>NUCLEOTIDE SEQUENCE [LARGE SCALE GENOMIC DNA]</scope>
    <source>
        <strain evidence="2 3">ICMP 9829</strain>
    </source>
</reference>
<feature type="region of interest" description="Disordered" evidence="1">
    <location>
        <begin position="1"/>
        <end position="33"/>
    </location>
</feature>
<evidence type="ECO:0000256" key="1">
    <source>
        <dbReference type="SAM" id="MobiDB-lite"/>
    </source>
</evidence>
<dbReference type="Proteomes" id="UP000274212">
    <property type="component" value="Unassembled WGS sequence"/>
</dbReference>
<dbReference type="RefSeq" id="WP_147472376.1">
    <property type="nucleotide sequence ID" value="NZ_RBRV01000276.1"/>
</dbReference>
<organism evidence="2 3">
    <name type="scientific">Pseudomonas syringae pv. coriandricola</name>
    <dbReference type="NCBI Taxonomy" id="264453"/>
    <lineage>
        <taxon>Bacteria</taxon>
        <taxon>Pseudomonadati</taxon>
        <taxon>Pseudomonadota</taxon>
        <taxon>Gammaproteobacteria</taxon>
        <taxon>Pseudomonadales</taxon>
        <taxon>Pseudomonadaceae</taxon>
        <taxon>Pseudomonas</taxon>
    </lineage>
</organism>
<evidence type="ECO:0000313" key="2">
    <source>
        <dbReference type="EMBL" id="RMU04723.1"/>
    </source>
</evidence>
<evidence type="ECO:0000313" key="3">
    <source>
        <dbReference type="Proteomes" id="UP000274212"/>
    </source>
</evidence>
<proteinExistence type="predicted"/>
<comment type="caution">
    <text evidence="2">The sequence shown here is derived from an EMBL/GenBank/DDBJ whole genome shotgun (WGS) entry which is preliminary data.</text>
</comment>
<dbReference type="EMBL" id="RBTT01000322">
    <property type="protein sequence ID" value="RMU04723.1"/>
    <property type="molecule type" value="Genomic_DNA"/>
</dbReference>